<reference evidence="1 2" key="1">
    <citation type="journal article" date="2021" name="Plant Biotechnol. J.">
        <title>Multi-omics assisted identification of the key and species-specific regulatory components of drought-tolerant mechanisms in Gossypium stocksii.</title>
        <authorList>
            <person name="Yu D."/>
            <person name="Ke L."/>
            <person name="Zhang D."/>
            <person name="Wu Y."/>
            <person name="Sun Y."/>
            <person name="Mei J."/>
            <person name="Sun J."/>
            <person name="Sun Y."/>
        </authorList>
    </citation>
    <scope>NUCLEOTIDE SEQUENCE [LARGE SCALE GENOMIC DNA]</scope>
    <source>
        <strain evidence="2">cv. E1</strain>
        <tissue evidence="1">Leaf</tissue>
    </source>
</reference>
<proteinExistence type="predicted"/>
<sequence length="99" mass="11572">MKSLVNCRNTRVLQIVPLGYRQSTSFSSWQAPRHLLIFRLNRKRVATSIVTLTDPTLHVDSQNWEELRMQVRQRHLLRLKRGNLRYSSGIKGLSLKGML</sequence>
<organism evidence="1 2">
    <name type="scientific">Gossypium stocksii</name>
    <dbReference type="NCBI Taxonomy" id="47602"/>
    <lineage>
        <taxon>Eukaryota</taxon>
        <taxon>Viridiplantae</taxon>
        <taxon>Streptophyta</taxon>
        <taxon>Embryophyta</taxon>
        <taxon>Tracheophyta</taxon>
        <taxon>Spermatophyta</taxon>
        <taxon>Magnoliopsida</taxon>
        <taxon>eudicotyledons</taxon>
        <taxon>Gunneridae</taxon>
        <taxon>Pentapetalae</taxon>
        <taxon>rosids</taxon>
        <taxon>malvids</taxon>
        <taxon>Malvales</taxon>
        <taxon>Malvaceae</taxon>
        <taxon>Malvoideae</taxon>
        <taxon>Gossypium</taxon>
    </lineage>
</organism>
<accession>A0A9D3VBW7</accession>
<name>A0A9D3VBW7_9ROSI</name>
<evidence type="ECO:0000313" key="1">
    <source>
        <dbReference type="EMBL" id="KAH1080390.1"/>
    </source>
</evidence>
<gene>
    <name evidence="1" type="ORF">J1N35_020151</name>
</gene>
<comment type="caution">
    <text evidence="1">The sequence shown here is derived from an EMBL/GenBank/DDBJ whole genome shotgun (WGS) entry which is preliminary data.</text>
</comment>
<evidence type="ECO:0000313" key="2">
    <source>
        <dbReference type="Proteomes" id="UP000828251"/>
    </source>
</evidence>
<protein>
    <submittedName>
        <fullName evidence="1">Uncharacterized protein</fullName>
    </submittedName>
</protein>
<dbReference type="EMBL" id="JAIQCV010000007">
    <property type="protein sequence ID" value="KAH1080390.1"/>
    <property type="molecule type" value="Genomic_DNA"/>
</dbReference>
<keyword evidence="2" id="KW-1185">Reference proteome</keyword>
<dbReference type="AlphaFoldDB" id="A0A9D3VBW7"/>
<dbReference type="Proteomes" id="UP000828251">
    <property type="component" value="Unassembled WGS sequence"/>
</dbReference>